<sequence>MLSKPSEIFARDDEWQYLARFAERTGTRPKLGIVSGRRRQGKTFLLVSLAQQSGAFYFGATQAVERDALTLFSAALAEHIGAAAPFSFESWDSAIKQLFVIFAERRELIVIDEFPYLSNVSPDLPSIIQREFDRAVSSNAPVSLLLCGSAMSVMGRLLAGNAPLRGRAVLEMVLRPFDFRLTADYWGATDRRLAAMTHAILGGTPAYLPFVEGDVCEGLDDFDDWVRRTVLNPNKTLFREARYLLGEEVEARDKAMYQSVLAAVATGNCTRGAIASQVGRKVTDIGHYLNVLEDCHLLRREPDVFRPSRSVFRVCEPLIHFYEVIMRPRWGLLESGLARNVWADSRARFSDQVLGPHFEEMCRQFVMLEPEFFDDLPGEVGSGVVTDPVRREQIQIDVAVFAPAMPGERRRVLSLGEAKWGRTMGSGHVARLRRARDLLDAKGYDVSDTVLTCYSGTGFDASLAHEGDVRTVGLGELYG</sequence>
<dbReference type="RefSeq" id="WP_080045483.1">
    <property type="nucleotide sequence ID" value="NZ_CP017717.1"/>
</dbReference>
<accession>A0A1V0AG76</accession>
<reference evidence="2" key="1">
    <citation type="journal article" date="2017" name="Med. Chem. Commun.">
        <title>Nonomuraea sp. ATCC 55076 harbours the largest actinomycete chromosome to date and the kistamicin biosynthetic gene cluster.</title>
        <authorList>
            <person name="Nazari B."/>
            <person name="Forneris C.C."/>
            <person name="Gibson M.I."/>
            <person name="Moon K."/>
            <person name="Schramma K.R."/>
            <person name="Seyedsayamdost M.R."/>
        </authorList>
    </citation>
    <scope>NUCLEOTIDE SEQUENCE [LARGE SCALE GENOMIC DNA]</scope>
    <source>
        <strain evidence="2">ATCC 55076</strain>
    </source>
</reference>
<name>A0A1V0AG76_9ACTN</name>
<dbReference type="Proteomes" id="UP000190797">
    <property type="component" value="Chromosome"/>
</dbReference>
<dbReference type="InterPro" id="IPR027417">
    <property type="entry name" value="P-loop_NTPase"/>
</dbReference>
<dbReference type="KEGG" id="noa:BKM31_53315"/>
<dbReference type="SUPFAM" id="SSF52540">
    <property type="entry name" value="P-loop containing nucleoside triphosphate hydrolases"/>
    <property type="match status" value="1"/>
</dbReference>
<dbReference type="EMBL" id="CP017717">
    <property type="protein sequence ID" value="AQZ69092.1"/>
    <property type="molecule type" value="Genomic_DNA"/>
</dbReference>
<evidence type="ECO:0000313" key="1">
    <source>
        <dbReference type="EMBL" id="AQZ69092.1"/>
    </source>
</evidence>
<protein>
    <submittedName>
        <fullName evidence="1">ATPase</fullName>
    </submittedName>
</protein>
<organism evidence="1 2">
    <name type="scientific">[Actinomadura] parvosata subsp. kistnae</name>
    <dbReference type="NCBI Taxonomy" id="1909395"/>
    <lineage>
        <taxon>Bacteria</taxon>
        <taxon>Bacillati</taxon>
        <taxon>Actinomycetota</taxon>
        <taxon>Actinomycetes</taxon>
        <taxon>Streptosporangiales</taxon>
        <taxon>Streptosporangiaceae</taxon>
        <taxon>Nonomuraea</taxon>
    </lineage>
</organism>
<dbReference type="Gene3D" id="3.40.50.300">
    <property type="entry name" value="P-loop containing nucleotide triphosphate hydrolases"/>
    <property type="match status" value="1"/>
</dbReference>
<dbReference type="AlphaFoldDB" id="A0A1V0AG76"/>
<dbReference type="PANTHER" id="PTHR34704:SF1">
    <property type="entry name" value="ATPASE"/>
    <property type="match status" value="1"/>
</dbReference>
<evidence type="ECO:0000313" key="2">
    <source>
        <dbReference type="Proteomes" id="UP000190797"/>
    </source>
</evidence>
<keyword evidence="2" id="KW-1185">Reference proteome</keyword>
<dbReference type="PANTHER" id="PTHR34704">
    <property type="entry name" value="ATPASE"/>
    <property type="match status" value="1"/>
</dbReference>
<proteinExistence type="predicted"/>
<gene>
    <name evidence="1" type="ORF">BKM31_53315</name>
</gene>
<dbReference type="STRING" id="1909395.BKM31_53315"/>